<dbReference type="AlphaFoldDB" id="A0A6N3GK28"/>
<dbReference type="RefSeq" id="WP_119215846.1">
    <property type="nucleotide sequence ID" value="NZ_BAABZJ010000001.1"/>
</dbReference>
<dbReference type="EMBL" id="CACRUV010000040">
    <property type="protein sequence ID" value="VYU64695.1"/>
    <property type="molecule type" value="Genomic_DNA"/>
</dbReference>
<dbReference type="PANTHER" id="PTHR12994">
    <property type="entry name" value="SECERNIN"/>
    <property type="match status" value="1"/>
</dbReference>
<keyword evidence="1" id="KW-0224">Dipeptidase</keyword>
<dbReference type="InterPro" id="IPR005322">
    <property type="entry name" value="Peptidase_C69"/>
</dbReference>
<keyword evidence="1 3" id="KW-0378">Hydrolase</keyword>
<evidence type="ECO:0000313" key="3">
    <source>
        <dbReference type="EMBL" id="VYU64695.1"/>
    </source>
</evidence>
<keyword evidence="1" id="KW-0645">Protease</keyword>
<evidence type="ECO:0000256" key="2">
    <source>
        <dbReference type="SAM" id="SignalP"/>
    </source>
</evidence>
<evidence type="ECO:0000256" key="1">
    <source>
        <dbReference type="RuleBase" id="RU364089"/>
    </source>
</evidence>
<reference evidence="3" key="1">
    <citation type="submission" date="2019-11" db="EMBL/GenBank/DDBJ databases">
        <authorList>
            <person name="Feng L."/>
        </authorList>
    </citation>
    <scope>NUCLEOTIDE SEQUENCE</scope>
    <source>
        <strain evidence="3">PmerdaeLFYP103</strain>
    </source>
</reference>
<organism evidence="3">
    <name type="scientific">Parabacteroides merdae</name>
    <dbReference type="NCBI Taxonomy" id="46503"/>
    <lineage>
        <taxon>Bacteria</taxon>
        <taxon>Pseudomonadati</taxon>
        <taxon>Bacteroidota</taxon>
        <taxon>Bacteroidia</taxon>
        <taxon>Bacteroidales</taxon>
        <taxon>Tannerellaceae</taxon>
        <taxon>Parabacteroides</taxon>
    </lineage>
</organism>
<accession>A0A6N3GK28</accession>
<keyword evidence="2" id="KW-0732">Signal</keyword>
<name>A0A6N3GK28_9BACT</name>
<gene>
    <name evidence="3" type="primary">pepDA_3</name>
    <name evidence="3" type="ORF">PMLFYP103_03016</name>
</gene>
<dbReference type="PANTHER" id="PTHR12994:SF17">
    <property type="entry name" value="LD30995P"/>
    <property type="match status" value="1"/>
</dbReference>
<dbReference type="EC" id="3.4.-.-" evidence="1"/>
<feature type="signal peptide" evidence="2">
    <location>
        <begin position="1"/>
        <end position="21"/>
    </location>
</feature>
<dbReference type="GO" id="GO:0006508">
    <property type="term" value="P:proteolysis"/>
    <property type="evidence" value="ECO:0007669"/>
    <property type="project" value="UniProtKB-KW"/>
</dbReference>
<dbReference type="Gene3D" id="3.60.60.10">
    <property type="entry name" value="Penicillin V Acylase, Chain A"/>
    <property type="match status" value="1"/>
</dbReference>
<protein>
    <recommendedName>
        <fullName evidence="1">Dipeptidase</fullName>
        <ecNumber evidence="1">3.4.-.-</ecNumber>
    </recommendedName>
</protein>
<dbReference type="GO" id="GO:0016805">
    <property type="term" value="F:dipeptidase activity"/>
    <property type="evidence" value="ECO:0007669"/>
    <property type="project" value="UniProtKB-KW"/>
</dbReference>
<dbReference type="Pfam" id="PF03577">
    <property type="entry name" value="Peptidase_C69"/>
    <property type="match status" value="1"/>
</dbReference>
<comment type="similarity">
    <text evidence="1">Belongs to the peptidase C69 family.</text>
</comment>
<dbReference type="GO" id="GO:0070004">
    <property type="term" value="F:cysteine-type exopeptidase activity"/>
    <property type="evidence" value="ECO:0007669"/>
    <property type="project" value="InterPro"/>
</dbReference>
<sequence length="536" mass="61594">MKKKVYTAFICLCCAVVSLFAQERVVELTNPNESCTSIAAGKLATTDGSVMTSQTCDGTSRTWMEVVPAQNWSDTAKLDLYWDLRHTESKNDRLGVKLKGSIPQVPYTFAYLNTGYPCMNEKQLAMGETTIVGRKELRNPKGLFHIEDLQGIALQRCSTAREAVLLMGRLAEQYGYRDGGECLTVADKRELWFFEITGAGPEDMGALWVARRIPDDHVTVSANTPRISDVDFGDKDNYMYSEGLKEKARKLGYWDGKEPFKFWKVIHETGKKPFTIRDFFVLKTLAPSLNLTMDMEELPLSVKPEQNVSLADMNRLLRETYEGTEWDMTKDMMVTKKIKDKDRTERDTIYKSPLAQNWMTNDMFEFLNAQRGEKKIEKQRTISVVWCAYSFVIQCRDWLPDEVGGVCWWSEDNPGESPRVPLFAGMTDVPESFKVCGHKRYRPDAALWTYRRTNRLAQVSWGHGRKLIEPAVLSFEQKAADEMPLIENKVSALIREGKKDEAQAYLTRYSFDFIYSTLRCWEEMEGQLWHKFGRGF</sequence>
<feature type="chain" id="PRO_5027010443" description="Dipeptidase" evidence="2">
    <location>
        <begin position="22"/>
        <end position="536"/>
    </location>
</feature>
<comment type="catalytic activity">
    <reaction evidence="1">
        <text>an L-aminoacyl-L-amino acid + H2O = 2 an L-alpha-amino acid</text>
        <dbReference type="Rhea" id="RHEA:48940"/>
        <dbReference type="ChEBI" id="CHEBI:15377"/>
        <dbReference type="ChEBI" id="CHEBI:59869"/>
        <dbReference type="ChEBI" id="CHEBI:77460"/>
    </reaction>
</comment>
<proteinExistence type="inferred from homology"/>